<accession>A0ABW3SL82</accession>
<dbReference type="EMBL" id="JBHTLD010000024">
    <property type="protein sequence ID" value="MFD1185489.1"/>
    <property type="molecule type" value="Genomic_DNA"/>
</dbReference>
<organism evidence="2 3">
    <name type="scientific">Pontibacter rugosus</name>
    <dbReference type="NCBI Taxonomy" id="1745966"/>
    <lineage>
        <taxon>Bacteria</taxon>
        <taxon>Pseudomonadati</taxon>
        <taxon>Bacteroidota</taxon>
        <taxon>Cytophagia</taxon>
        <taxon>Cytophagales</taxon>
        <taxon>Hymenobacteraceae</taxon>
        <taxon>Pontibacter</taxon>
    </lineage>
</organism>
<dbReference type="Gene3D" id="2.40.160.60">
    <property type="entry name" value="Outer membrane protein transport protein (OMPP1/FadL/TodX)"/>
    <property type="match status" value="1"/>
</dbReference>
<dbReference type="SUPFAM" id="SSF56935">
    <property type="entry name" value="Porins"/>
    <property type="match status" value="1"/>
</dbReference>
<name>A0ABW3SL82_9BACT</name>
<dbReference type="Proteomes" id="UP001597094">
    <property type="component" value="Unassembled WGS sequence"/>
</dbReference>
<reference evidence="3" key="1">
    <citation type="journal article" date="2019" name="Int. J. Syst. Evol. Microbiol.">
        <title>The Global Catalogue of Microorganisms (GCM) 10K type strain sequencing project: providing services to taxonomists for standard genome sequencing and annotation.</title>
        <authorList>
            <consortium name="The Broad Institute Genomics Platform"/>
            <consortium name="The Broad Institute Genome Sequencing Center for Infectious Disease"/>
            <person name="Wu L."/>
            <person name="Ma J."/>
        </authorList>
    </citation>
    <scope>NUCLEOTIDE SEQUENCE [LARGE SCALE GENOMIC DNA]</scope>
    <source>
        <strain evidence="3">JCM 31319</strain>
    </source>
</reference>
<evidence type="ECO:0000256" key="1">
    <source>
        <dbReference type="SAM" id="SignalP"/>
    </source>
</evidence>
<keyword evidence="1" id="KW-0732">Signal</keyword>
<keyword evidence="3" id="KW-1185">Reference proteome</keyword>
<feature type="signal peptide" evidence="1">
    <location>
        <begin position="1"/>
        <end position="21"/>
    </location>
</feature>
<gene>
    <name evidence="2" type="ORF">ACFQ2O_04650</name>
</gene>
<evidence type="ECO:0000313" key="2">
    <source>
        <dbReference type="EMBL" id="MFD1185489.1"/>
    </source>
</evidence>
<proteinExistence type="predicted"/>
<feature type="chain" id="PRO_5045772289" evidence="1">
    <location>
        <begin position="22"/>
        <end position="518"/>
    </location>
</feature>
<dbReference type="RefSeq" id="WP_377523243.1">
    <property type="nucleotide sequence ID" value="NZ_JBHTLD010000024.1"/>
</dbReference>
<protein>
    <submittedName>
        <fullName evidence="2">OmpP1/FadL family transporter</fullName>
    </submittedName>
</protein>
<evidence type="ECO:0000313" key="3">
    <source>
        <dbReference type="Proteomes" id="UP001597094"/>
    </source>
</evidence>
<comment type="caution">
    <text evidence="2">The sequence shown here is derived from an EMBL/GenBank/DDBJ whole genome shotgun (WGS) entry which is preliminary data.</text>
</comment>
<sequence>MKKTLLASLALLLGWGGTAFAQTGTDALRYSQLGISGTARIQGIGGAQTALGADITNIAGNPAGLGMFRRSEFSITPGIQYNTTETGTGDGNFTDERNIFSVPQMGLVLSKRRGDDDTNDWRGVNLGIGFTRLNNFNQQLRYTNTTEAPNTIVDYFADQANINGRTESSLIDEVDNTGITSLAGLAYSTFLIEFWDVERGEATNYANPLYSYGAIGQLEEIQRRGSQNQLDIGVGTSYKDKIYLGASLGIITSNFTQESIFRESGDYVIAFDEENQGIPGQYNLTLRDEFTTRGAGINLKVGVIARPVDALRLGLSIQTPTAYNFTDDYQRSLSATSVDPDTGVPGTYSDAELPGEFNYRLTTPFRATGGVAYFIGKYGFITADAEFVNYGGMRFSEDNEFGSSSGYFTDVNNSISDTYQSAVNFKIGAEGRYEAFRFRAGYAHSGDPYKSNDLDGSIKAYTLGAGIRLQNYFVDLAYVNSNQATRYSPYTFSSGGGEPIVDMKNRQSTALLTVGFNF</sequence>